<comment type="caution">
    <text evidence="1">The sequence shown here is derived from an EMBL/GenBank/DDBJ whole genome shotgun (WGS) entry which is preliminary data.</text>
</comment>
<dbReference type="EMBL" id="CM037628">
    <property type="protein sequence ID" value="KAH7996721.1"/>
    <property type="molecule type" value="Genomic_DNA"/>
</dbReference>
<keyword evidence="2" id="KW-1185">Reference proteome</keyword>
<protein>
    <submittedName>
        <fullName evidence="1">Uncharacterized protein</fullName>
    </submittedName>
</protein>
<gene>
    <name evidence="1" type="ORF">K3G42_010408</name>
</gene>
<reference evidence="1" key="1">
    <citation type="submission" date="2021-08" db="EMBL/GenBank/DDBJ databases">
        <title>The first chromosome-level gecko genome reveals the dynamic sex chromosomes of Neotropical dwarf geckos (Sphaerodactylidae: Sphaerodactylus).</title>
        <authorList>
            <person name="Pinto B.J."/>
            <person name="Keating S.E."/>
            <person name="Gamble T."/>
        </authorList>
    </citation>
    <scope>NUCLEOTIDE SEQUENCE</scope>
    <source>
        <strain evidence="1">TG3544</strain>
    </source>
</reference>
<sequence length="627" mass="69174">MGNTNTKLPPSPQLPTKKPLGGLIRDLQEDIVCSICLETFNNPVSIDCGHNFCRDCISVHWSQPSLGYRCPECRHFCSRERMKTDTRLKILVEKISQMPVLEMESELEVPAASFQSTEQAVQLVGLDDEGNLFLNEEALSSCFEQGEVKDAPVCLIAIFGEQRRGKSFLQNFLLRRLQNMGAEEASWMGQEDEPLTGFEWRPGTDSTTKGVWLWRQPFWITSEQGKVALFLIDSEGSLDLVRSTDVSTKLSAFSMLLSSYQIFNVFTMMKDTDLEYLDMFVYVAEMVGQACGLKPFQQLDILVRDWYFPPNFGFQAGQAYLQEVIQKLESNTCRHPQALETLKSSDTHCYLMPFPGKKLVTGTEGTLADMDKDFRECLEDYVSHLARSAGTYLKRDQTGSALTGAQLASKIKVRDGRCLSQPEDQKLPAENLQEFIKQQDQLSRQLFAGLKILPSTMAQRLREKEQELVKQCEATLRGDEQEQTETKILLESFLQRETKDFLGATARALRITPLTAGVAFGVGAVGLAGGVIGAGVAGAILAAEALVLTTGPAATVAIGALAGTGTFAVVGGGVGAGVGRSIGERRAQEAQSLSEMWRLKRKRDGHVRPEVSHWSAELTVGLATKLA</sequence>
<proteinExistence type="predicted"/>
<organism evidence="1 2">
    <name type="scientific">Sphaerodactylus townsendi</name>
    <dbReference type="NCBI Taxonomy" id="933632"/>
    <lineage>
        <taxon>Eukaryota</taxon>
        <taxon>Metazoa</taxon>
        <taxon>Chordata</taxon>
        <taxon>Craniata</taxon>
        <taxon>Vertebrata</taxon>
        <taxon>Euteleostomi</taxon>
        <taxon>Lepidosauria</taxon>
        <taxon>Squamata</taxon>
        <taxon>Bifurcata</taxon>
        <taxon>Gekkota</taxon>
        <taxon>Sphaerodactylidae</taxon>
        <taxon>Sphaerodactylus</taxon>
    </lineage>
</organism>
<dbReference type="Proteomes" id="UP000827872">
    <property type="component" value="Linkage Group LG15"/>
</dbReference>
<name>A0ACB8EVT0_9SAUR</name>
<accession>A0ACB8EVT0</accession>
<evidence type="ECO:0000313" key="1">
    <source>
        <dbReference type="EMBL" id="KAH7996721.1"/>
    </source>
</evidence>
<evidence type="ECO:0000313" key="2">
    <source>
        <dbReference type="Proteomes" id="UP000827872"/>
    </source>
</evidence>